<dbReference type="InterPro" id="IPR012910">
    <property type="entry name" value="Plug_dom"/>
</dbReference>
<keyword evidence="2 10" id="KW-0813">Transport</keyword>
<keyword evidence="4 10" id="KW-0812">Transmembrane</keyword>
<dbReference type="GO" id="GO:0044718">
    <property type="term" value="P:siderophore transmembrane transport"/>
    <property type="evidence" value="ECO:0007669"/>
    <property type="project" value="TreeGrafter"/>
</dbReference>
<evidence type="ECO:0000259" key="15">
    <source>
        <dbReference type="Pfam" id="PF07715"/>
    </source>
</evidence>
<accession>A0A4S3L147</accession>
<comment type="similarity">
    <text evidence="10 11">Belongs to the TonB-dependent receptor family.</text>
</comment>
<dbReference type="AlphaFoldDB" id="A0A4S3L147"/>
<keyword evidence="7 11" id="KW-0798">TonB box</keyword>
<dbReference type="Proteomes" id="UP000294599">
    <property type="component" value="Unassembled WGS sequence"/>
</dbReference>
<reference evidence="16 17" key="1">
    <citation type="submission" date="2019-03" db="EMBL/GenBank/DDBJ databases">
        <title>Genomic Encyclopedia of Type Strains, Phase IV (KMG-IV): sequencing the most valuable type-strain genomes for metagenomic binning, comparative biology and taxonomic classification.</title>
        <authorList>
            <person name="Goeker M."/>
        </authorList>
    </citation>
    <scope>NUCLEOTIDE SEQUENCE [LARGE SCALE GENOMIC DNA]</scope>
    <source>
        <strain evidence="16 17">DSM 21944</strain>
    </source>
</reference>
<keyword evidence="6" id="KW-0406">Ion transport</keyword>
<keyword evidence="8 10" id="KW-0472">Membrane</keyword>
<name>A0A4S3L147_9GAMM</name>
<keyword evidence="5 13" id="KW-0732">Signal</keyword>
<gene>
    <name evidence="16" type="ORF">EDC25_12328</name>
</gene>
<evidence type="ECO:0000256" key="1">
    <source>
        <dbReference type="ARBA" id="ARBA00004571"/>
    </source>
</evidence>
<dbReference type="GO" id="GO:0009279">
    <property type="term" value="C:cell outer membrane"/>
    <property type="evidence" value="ECO:0007669"/>
    <property type="project" value="UniProtKB-SubCell"/>
</dbReference>
<dbReference type="CDD" id="cd01347">
    <property type="entry name" value="ligand_gated_channel"/>
    <property type="match status" value="1"/>
</dbReference>
<evidence type="ECO:0000313" key="17">
    <source>
        <dbReference type="Proteomes" id="UP000294599"/>
    </source>
</evidence>
<dbReference type="InterPro" id="IPR039426">
    <property type="entry name" value="TonB-dep_rcpt-like"/>
</dbReference>
<dbReference type="SUPFAM" id="SSF56935">
    <property type="entry name" value="Porins"/>
    <property type="match status" value="1"/>
</dbReference>
<evidence type="ECO:0000256" key="12">
    <source>
        <dbReference type="SAM" id="MobiDB-lite"/>
    </source>
</evidence>
<keyword evidence="9 10" id="KW-0998">Cell outer membrane</keyword>
<dbReference type="PANTHER" id="PTHR30069:SF53">
    <property type="entry name" value="COLICIN I RECEPTOR-RELATED"/>
    <property type="match status" value="1"/>
</dbReference>
<dbReference type="EMBL" id="SMAF01000023">
    <property type="protein sequence ID" value="TCS94358.1"/>
    <property type="molecule type" value="Genomic_DNA"/>
</dbReference>
<keyword evidence="16" id="KW-0675">Receptor</keyword>
<feature type="chain" id="PRO_5030100355" evidence="13">
    <location>
        <begin position="32"/>
        <end position="797"/>
    </location>
</feature>
<protein>
    <submittedName>
        <fullName evidence="16">Outer membrane receptor for ferrienterochelin and colicins</fullName>
    </submittedName>
</protein>
<evidence type="ECO:0000259" key="14">
    <source>
        <dbReference type="Pfam" id="PF00593"/>
    </source>
</evidence>
<evidence type="ECO:0000256" key="5">
    <source>
        <dbReference type="ARBA" id="ARBA00022729"/>
    </source>
</evidence>
<evidence type="ECO:0000313" key="16">
    <source>
        <dbReference type="EMBL" id="TCS94358.1"/>
    </source>
</evidence>
<dbReference type="InterPro" id="IPR036942">
    <property type="entry name" value="Beta-barrel_TonB_sf"/>
</dbReference>
<evidence type="ECO:0000256" key="4">
    <source>
        <dbReference type="ARBA" id="ARBA00022692"/>
    </source>
</evidence>
<feature type="domain" description="TonB-dependent receptor plug" evidence="15">
    <location>
        <begin position="61"/>
        <end position="174"/>
    </location>
</feature>
<feature type="signal peptide" evidence="13">
    <location>
        <begin position="1"/>
        <end position="31"/>
    </location>
</feature>
<dbReference type="InterPro" id="IPR000531">
    <property type="entry name" value="Beta-barrel_TonB"/>
</dbReference>
<evidence type="ECO:0000256" key="11">
    <source>
        <dbReference type="RuleBase" id="RU003357"/>
    </source>
</evidence>
<dbReference type="GO" id="GO:0015344">
    <property type="term" value="F:siderophore uptake transmembrane transporter activity"/>
    <property type="evidence" value="ECO:0007669"/>
    <property type="project" value="TreeGrafter"/>
</dbReference>
<proteinExistence type="inferred from homology"/>
<dbReference type="PROSITE" id="PS52016">
    <property type="entry name" value="TONB_DEPENDENT_REC_3"/>
    <property type="match status" value="1"/>
</dbReference>
<dbReference type="PANTHER" id="PTHR30069">
    <property type="entry name" value="TONB-DEPENDENT OUTER MEMBRANE RECEPTOR"/>
    <property type="match status" value="1"/>
</dbReference>
<dbReference type="Gene3D" id="2.40.170.20">
    <property type="entry name" value="TonB-dependent receptor, beta-barrel domain"/>
    <property type="match status" value="1"/>
</dbReference>
<feature type="region of interest" description="Disordered" evidence="12">
    <location>
        <begin position="236"/>
        <end position="259"/>
    </location>
</feature>
<keyword evidence="3 10" id="KW-1134">Transmembrane beta strand</keyword>
<dbReference type="RefSeq" id="WP_207905714.1">
    <property type="nucleotide sequence ID" value="NZ_JBHMFH010000001.1"/>
</dbReference>
<evidence type="ECO:0000256" key="9">
    <source>
        <dbReference type="ARBA" id="ARBA00023237"/>
    </source>
</evidence>
<comment type="caution">
    <text evidence="16">The sequence shown here is derived from an EMBL/GenBank/DDBJ whole genome shotgun (WGS) entry which is preliminary data.</text>
</comment>
<evidence type="ECO:0000256" key="2">
    <source>
        <dbReference type="ARBA" id="ARBA00022448"/>
    </source>
</evidence>
<evidence type="ECO:0000256" key="8">
    <source>
        <dbReference type="ARBA" id="ARBA00023136"/>
    </source>
</evidence>
<sequence>MPGRTFRPLSFKPRPLALAIALLLSPMAALAQDPGDATDGADDANVLDQVVVTAAGFEQKLTDAPASISLISREELQKRPYMTLIDAVNDLEGIDVGETSDKTGQKTISIRGMGADYTLILIDGRRQNNHGDIYPNSFGGNQFNHIPPLDMIERIEVIRGPASTLYGSDALGGVVNIITRKVSDRWRGSATVTHNVQEHSEFGSDSTLDFAVMGPILGDTLGLTLRGARYERDASNPEYDTVYDPSGAPHERSLGFGGGGKTVDNHNQTVGISLAWTPTDNQSVIVDADSSEQVYDNTPYVNNLGTETYPLGTVDSIDTIWRATGGVVQPRVGYVDEQTFTRDQWSITHQGDWSFGNSFVSLAWIDTANNGRTLPFTVAERQLLQQMYSGTGDYEGMSVADRRAAAEAAFLPRPKRAMESSQYTLDAKLDMPIELEGGGFHHVVVGGQIIDGELEDGVFGMETGGPGGGTVQDHEMWSVFTEDNWSVNDRLTLTAGIRYDDHNMFGGHVSPRVYGLYVVSDTWTLKGGVSTGYKTPDTTDLYDGITGFGGQGTTPFVGNPDLQPETSVNSELAAYWTSLDGAHNFNFTVFHNDFKDKISRGEVTQSCEATGGVRPCANLGDFAQLGYTSYAQNINVAEARVVGAEIAGRYQLGDSWALRANYTWTDSEQKTGEEAGLPLAQSAKHMANATLEWMASDRFSTQLIAESRSRRYRGSTDEDGNPLFYRSYNILHLAAQYRINDNMTLGARINNLLDEDFTGYQTVFTANPDGTYTMSALDDFNNKDKARNLWLSLNVRF</sequence>
<feature type="domain" description="TonB-dependent receptor-like beta-barrel" evidence="14">
    <location>
        <begin position="297"/>
        <end position="752"/>
    </location>
</feature>
<evidence type="ECO:0000256" key="7">
    <source>
        <dbReference type="ARBA" id="ARBA00023077"/>
    </source>
</evidence>
<dbReference type="Pfam" id="PF00593">
    <property type="entry name" value="TonB_dep_Rec_b-barrel"/>
    <property type="match status" value="1"/>
</dbReference>
<dbReference type="Gene3D" id="2.170.130.10">
    <property type="entry name" value="TonB-dependent receptor, plug domain"/>
    <property type="match status" value="1"/>
</dbReference>
<evidence type="ECO:0000256" key="13">
    <source>
        <dbReference type="SAM" id="SignalP"/>
    </source>
</evidence>
<evidence type="ECO:0000256" key="3">
    <source>
        <dbReference type="ARBA" id="ARBA00022452"/>
    </source>
</evidence>
<dbReference type="InterPro" id="IPR037066">
    <property type="entry name" value="Plug_dom_sf"/>
</dbReference>
<evidence type="ECO:0000256" key="6">
    <source>
        <dbReference type="ARBA" id="ARBA00023065"/>
    </source>
</evidence>
<keyword evidence="17" id="KW-1185">Reference proteome</keyword>
<organism evidence="16 17">
    <name type="scientific">Pseudofulvimonas gallinarii</name>
    <dbReference type="NCBI Taxonomy" id="634155"/>
    <lineage>
        <taxon>Bacteria</taxon>
        <taxon>Pseudomonadati</taxon>
        <taxon>Pseudomonadota</taxon>
        <taxon>Gammaproteobacteria</taxon>
        <taxon>Lysobacterales</taxon>
        <taxon>Rhodanobacteraceae</taxon>
        <taxon>Pseudofulvimonas</taxon>
    </lineage>
</organism>
<comment type="subcellular location">
    <subcellularLocation>
        <location evidence="1 10">Cell outer membrane</location>
        <topology evidence="1 10">Multi-pass membrane protein</topology>
    </subcellularLocation>
</comment>
<dbReference type="Pfam" id="PF07715">
    <property type="entry name" value="Plug"/>
    <property type="match status" value="1"/>
</dbReference>
<evidence type="ECO:0000256" key="10">
    <source>
        <dbReference type="PROSITE-ProRule" id="PRU01360"/>
    </source>
</evidence>